<dbReference type="Pfam" id="PF07587">
    <property type="entry name" value="PSD1"/>
    <property type="match status" value="1"/>
</dbReference>
<sequence>MKKIKTIFVALLAAPFVAIPAPKQLVDVQVYPKEANIYTKRGKQSLVVQANYSDSTTRDVTTEAKYTFADPKFAKLDKATILPLADGETSLKVEFEGRELTVPVKVAKATEDRPAVFSVDVMPIFTKAGCNAGSCHGSSRGKDKFRLSLFGFDPQRDYFCLTREEVGRRINIARPDDALIIEKGAGRVTHTGGKLFDEKSWMYGTLIEWLASGAPNDPANTPKVVDVEIFPKQAVLEGTGSLQQVTVRAKYSDGTDRDVTRETVFISNNGIAAKASPDGLMTSGKPGEAFVMARFDQITTGVQILSIPDLPDYKFPNEPAANYIDTLVYAKHKKVRIAPSALCDDNTFIRRVYLDVIGKLPEPQAVQSFVEDKSPDKHTQLVEELLGRPEFVKIWVMKWAELLQIRTDANRFQYKNAILYFEWLRSQFEKNRPMNEIVQDLLGAKGGTFSNPAGNYYQLERDSKKLMENTAQIFMGMRIQCAQCHNHPFDRWTTDDYYSFANFFSQVGRKGSEDNREQIIYNSGSGSVRHIVGNRDMPPKFLGGEVPEVKGKDRREVLAKWLASDDNPFFARNMANIVWGHFMGMGIVEPVDDVRISNPPSNPELLEELGQRFAKSGYDFKQLVRDICNSRT</sequence>
<accession>A0A382AA16</accession>
<name>A0A382AA16_9ZZZZ</name>
<protein>
    <recommendedName>
        <fullName evidence="1">BIG2 domain-containing protein</fullName>
    </recommendedName>
</protein>
<dbReference type="InterPro" id="IPR011444">
    <property type="entry name" value="DUF1549"/>
</dbReference>
<dbReference type="PANTHER" id="PTHR35889:SF3">
    <property type="entry name" value="F-BOX DOMAIN-CONTAINING PROTEIN"/>
    <property type="match status" value="1"/>
</dbReference>
<evidence type="ECO:0000313" key="2">
    <source>
        <dbReference type="EMBL" id="SVA98224.1"/>
    </source>
</evidence>
<feature type="non-terminal residue" evidence="2">
    <location>
        <position position="632"/>
    </location>
</feature>
<dbReference type="EMBL" id="UINC01024496">
    <property type="protein sequence ID" value="SVA98224.1"/>
    <property type="molecule type" value="Genomic_DNA"/>
</dbReference>
<reference evidence="2" key="1">
    <citation type="submission" date="2018-05" db="EMBL/GenBank/DDBJ databases">
        <authorList>
            <person name="Lanie J.A."/>
            <person name="Ng W.-L."/>
            <person name="Kazmierczak K.M."/>
            <person name="Andrzejewski T.M."/>
            <person name="Davidsen T.M."/>
            <person name="Wayne K.J."/>
            <person name="Tettelin H."/>
            <person name="Glass J.I."/>
            <person name="Rusch D."/>
            <person name="Podicherti R."/>
            <person name="Tsui H.-C.T."/>
            <person name="Winkler M.E."/>
        </authorList>
    </citation>
    <scope>NUCLEOTIDE SEQUENCE</scope>
</reference>
<gene>
    <name evidence="2" type="ORF">METZ01_LOCUS151078</name>
</gene>
<dbReference type="AlphaFoldDB" id="A0A382AA16"/>
<feature type="domain" description="BIG2" evidence="1">
    <location>
        <begin position="223"/>
        <end position="305"/>
    </location>
</feature>
<proteinExistence type="predicted"/>
<dbReference type="InterPro" id="IPR003343">
    <property type="entry name" value="Big_2"/>
</dbReference>
<dbReference type="PANTHER" id="PTHR35889">
    <property type="entry name" value="CYCLOINULO-OLIGOSACCHARIDE FRUCTANOTRANSFERASE-RELATED"/>
    <property type="match status" value="1"/>
</dbReference>
<evidence type="ECO:0000259" key="1">
    <source>
        <dbReference type="SMART" id="SM00635"/>
    </source>
</evidence>
<organism evidence="2">
    <name type="scientific">marine metagenome</name>
    <dbReference type="NCBI Taxonomy" id="408172"/>
    <lineage>
        <taxon>unclassified sequences</taxon>
        <taxon>metagenomes</taxon>
        <taxon>ecological metagenomes</taxon>
    </lineage>
</organism>
<dbReference type="Gene3D" id="2.60.40.1080">
    <property type="match status" value="2"/>
</dbReference>
<dbReference type="InterPro" id="IPR022655">
    <property type="entry name" value="DUF1553"/>
</dbReference>
<dbReference type="Pfam" id="PF07583">
    <property type="entry name" value="PSCyt2"/>
    <property type="match status" value="1"/>
</dbReference>
<dbReference type="SMART" id="SM00635">
    <property type="entry name" value="BID_2"/>
    <property type="match status" value="2"/>
</dbReference>
<feature type="domain" description="BIG2" evidence="1">
    <location>
        <begin position="24"/>
        <end position="105"/>
    </location>
</feature>